<dbReference type="PRINTS" id="PR00778">
    <property type="entry name" value="HTHARSR"/>
</dbReference>
<evidence type="ECO:0000256" key="2">
    <source>
        <dbReference type="ARBA" id="ARBA00023125"/>
    </source>
</evidence>
<evidence type="ECO:0000259" key="5">
    <source>
        <dbReference type="PROSITE" id="PS50987"/>
    </source>
</evidence>
<dbReference type="InterPro" id="IPR011991">
    <property type="entry name" value="ArsR-like_HTH"/>
</dbReference>
<dbReference type="STRING" id="453304.ATC03_00830"/>
<reference evidence="6 7" key="1">
    <citation type="journal article" date="2016" name="Int. J. Syst. Evol. Microbiol.">
        <title>Agromyces aureus sp. nov., isolated from the rhizosphere of Salix caprea L. grown in a heavy-metal-contaminated soil.</title>
        <authorList>
            <person name="Corretto E."/>
            <person name="Antonielli L."/>
            <person name="Sessitsch A."/>
            <person name="Compant S."/>
            <person name="Gorfer M."/>
            <person name="Kuffner M."/>
            <person name="Brader G."/>
        </authorList>
    </citation>
    <scope>NUCLEOTIDE SEQUENCE [LARGE SCALE GENOMIC DNA]</scope>
    <source>
        <strain evidence="6 7">AR33</strain>
    </source>
</reference>
<evidence type="ECO:0000313" key="7">
    <source>
        <dbReference type="Proteomes" id="UP000078437"/>
    </source>
</evidence>
<sequence>MLHPFEIVAEPVRRRIIEVLAGGSHPVGMLTDAVTAEFGISRSAVAHHLRILRDERAVSVTADLTVRHYRLDEGFLERLDDAVGELFRLWDHRYGFGSGLRSDDDGDWAGDDGGVHAGRMPMPSAARSRTPHADRPRAEPASPHEADDRPHRAGAKGRRGSRSHGNWTLPKT</sequence>
<dbReference type="AlphaFoldDB" id="A0A191WB97"/>
<keyword evidence="3" id="KW-0804">Transcription</keyword>
<name>A0A191WB97_9MICO</name>
<organism evidence="6 7">
    <name type="scientific">Agromyces aureus</name>
    <dbReference type="NCBI Taxonomy" id="453304"/>
    <lineage>
        <taxon>Bacteria</taxon>
        <taxon>Bacillati</taxon>
        <taxon>Actinomycetota</taxon>
        <taxon>Actinomycetes</taxon>
        <taxon>Micrococcales</taxon>
        <taxon>Microbacteriaceae</taxon>
        <taxon>Agromyces</taxon>
    </lineage>
</organism>
<keyword evidence="2" id="KW-0238">DNA-binding</keyword>
<dbReference type="CDD" id="cd00090">
    <property type="entry name" value="HTH_ARSR"/>
    <property type="match status" value="1"/>
</dbReference>
<proteinExistence type="predicted"/>
<accession>A0A191WB97</accession>
<feature type="compositionally biased region" description="Basic residues" evidence="4">
    <location>
        <begin position="152"/>
        <end position="162"/>
    </location>
</feature>
<dbReference type="SUPFAM" id="SSF46785">
    <property type="entry name" value="Winged helix' DNA-binding domain"/>
    <property type="match status" value="1"/>
</dbReference>
<dbReference type="GO" id="GO:0003677">
    <property type="term" value="F:DNA binding"/>
    <property type="evidence" value="ECO:0007669"/>
    <property type="project" value="UniProtKB-KW"/>
</dbReference>
<protein>
    <recommendedName>
        <fullName evidence="5">HTH arsR-type domain-containing protein</fullName>
    </recommendedName>
</protein>
<evidence type="ECO:0000313" key="6">
    <source>
        <dbReference type="EMBL" id="ANJ25530.1"/>
    </source>
</evidence>
<dbReference type="Pfam" id="PF12840">
    <property type="entry name" value="HTH_20"/>
    <property type="match status" value="1"/>
</dbReference>
<gene>
    <name evidence="6" type="ORF">ATC03_00830</name>
</gene>
<feature type="compositionally biased region" description="Basic and acidic residues" evidence="4">
    <location>
        <begin position="131"/>
        <end position="151"/>
    </location>
</feature>
<dbReference type="EMBL" id="CP013979">
    <property type="protein sequence ID" value="ANJ25530.1"/>
    <property type="molecule type" value="Genomic_DNA"/>
</dbReference>
<dbReference type="Proteomes" id="UP000078437">
    <property type="component" value="Chromosome"/>
</dbReference>
<dbReference type="PANTHER" id="PTHR33154:SF33">
    <property type="entry name" value="TRANSCRIPTIONAL REPRESSOR SDPR"/>
    <property type="match status" value="1"/>
</dbReference>
<dbReference type="PANTHER" id="PTHR33154">
    <property type="entry name" value="TRANSCRIPTIONAL REGULATOR, ARSR FAMILY"/>
    <property type="match status" value="1"/>
</dbReference>
<dbReference type="InterPro" id="IPR051081">
    <property type="entry name" value="HTH_MetalResp_TranReg"/>
</dbReference>
<dbReference type="RefSeq" id="WP_067871956.1">
    <property type="nucleotide sequence ID" value="NZ_CP013979.1"/>
</dbReference>
<dbReference type="InterPro" id="IPR036388">
    <property type="entry name" value="WH-like_DNA-bd_sf"/>
</dbReference>
<evidence type="ECO:0000256" key="1">
    <source>
        <dbReference type="ARBA" id="ARBA00023015"/>
    </source>
</evidence>
<feature type="region of interest" description="Disordered" evidence="4">
    <location>
        <begin position="105"/>
        <end position="172"/>
    </location>
</feature>
<dbReference type="Gene3D" id="1.10.10.10">
    <property type="entry name" value="Winged helix-like DNA-binding domain superfamily/Winged helix DNA-binding domain"/>
    <property type="match status" value="1"/>
</dbReference>
<keyword evidence="7" id="KW-1185">Reference proteome</keyword>
<reference evidence="7" key="2">
    <citation type="submission" date="2016-01" db="EMBL/GenBank/DDBJ databases">
        <title>Complete genome sequence of Agromyces aureus AR33T and comparison with related organisms.</title>
        <authorList>
            <person name="Corretto E."/>
            <person name="Antonielli L."/>
            <person name="Sessitsch A."/>
            <person name="Brader G."/>
        </authorList>
    </citation>
    <scope>NUCLEOTIDE SEQUENCE [LARGE SCALE GENOMIC DNA]</scope>
    <source>
        <strain evidence="7">AR33</strain>
    </source>
</reference>
<dbReference type="InterPro" id="IPR001845">
    <property type="entry name" value="HTH_ArsR_DNA-bd_dom"/>
</dbReference>
<dbReference type="KEGG" id="agy:ATC03_00830"/>
<dbReference type="InterPro" id="IPR036390">
    <property type="entry name" value="WH_DNA-bd_sf"/>
</dbReference>
<dbReference type="OrthoDB" id="3628603at2"/>
<dbReference type="GO" id="GO:0003700">
    <property type="term" value="F:DNA-binding transcription factor activity"/>
    <property type="evidence" value="ECO:0007669"/>
    <property type="project" value="InterPro"/>
</dbReference>
<feature type="domain" description="HTH arsR-type" evidence="5">
    <location>
        <begin position="1"/>
        <end position="91"/>
    </location>
</feature>
<dbReference type="PROSITE" id="PS50987">
    <property type="entry name" value="HTH_ARSR_2"/>
    <property type="match status" value="1"/>
</dbReference>
<evidence type="ECO:0000256" key="3">
    <source>
        <dbReference type="ARBA" id="ARBA00023163"/>
    </source>
</evidence>
<dbReference type="SMART" id="SM00418">
    <property type="entry name" value="HTH_ARSR"/>
    <property type="match status" value="1"/>
</dbReference>
<evidence type="ECO:0000256" key="4">
    <source>
        <dbReference type="SAM" id="MobiDB-lite"/>
    </source>
</evidence>
<keyword evidence="1" id="KW-0805">Transcription regulation</keyword>